<feature type="region of interest" description="Disordered" evidence="1">
    <location>
        <begin position="74"/>
        <end position="115"/>
    </location>
</feature>
<protein>
    <submittedName>
        <fullName evidence="2">Uncharacterized protein</fullName>
    </submittedName>
</protein>
<gene>
    <name evidence="2" type="ORF">QE152_g7910</name>
</gene>
<keyword evidence="3" id="KW-1185">Reference proteome</keyword>
<accession>A0AAW1MD90</accession>
<evidence type="ECO:0000313" key="2">
    <source>
        <dbReference type="EMBL" id="KAK9744272.1"/>
    </source>
</evidence>
<organism evidence="2 3">
    <name type="scientific">Popillia japonica</name>
    <name type="common">Japanese beetle</name>
    <dbReference type="NCBI Taxonomy" id="7064"/>
    <lineage>
        <taxon>Eukaryota</taxon>
        <taxon>Metazoa</taxon>
        <taxon>Ecdysozoa</taxon>
        <taxon>Arthropoda</taxon>
        <taxon>Hexapoda</taxon>
        <taxon>Insecta</taxon>
        <taxon>Pterygota</taxon>
        <taxon>Neoptera</taxon>
        <taxon>Endopterygota</taxon>
        <taxon>Coleoptera</taxon>
        <taxon>Polyphaga</taxon>
        <taxon>Scarabaeiformia</taxon>
        <taxon>Scarabaeidae</taxon>
        <taxon>Rutelinae</taxon>
        <taxon>Popillia</taxon>
    </lineage>
</organism>
<evidence type="ECO:0000256" key="1">
    <source>
        <dbReference type="SAM" id="MobiDB-lite"/>
    </source>
</evidence>
<name>A0AAW1MD90_POPJA</name>
<dbReference type="Proteomes" id="UP001458880">
    <property type="component" value="Unassembled WGS sequence"/>
</dbReference>
<proteinExistence type="predicted"/>
<evidence type="ECO:0000313" key="3">
    <source>
        <dbReference type="Proteomes" id="UP001458880"/>
    </source>
</evidence>
<comment type="caution">
    <text evidence="2">The sequence shown here is derived from an EMBL/GenBank/DDBJ whole genome shotgun (WGS) entry which is preliminary data.</text>
</comment>
<feature type="compositionally biased region" description="Basic and acidic residues" evidence="1">
    <location>
        <begin position="74"/>
        <end position="85"/>
    </location>
</feature>
<dbReference type="EMBL" id="JASPKY010000060">
    <property type="protein sequence ID" value="KAK9744272.1"/>
    <property type="molecule type" value="Genomic_DNA"/>
</dbReference>
<dbReference type="AlphaFoldDB" id="A0AAW1MD90"/>
<sequence length="140" mass="16540">MLPFSRAPGSKRKTVRETDVFLPDEKVRSGELILRGRTVWKTETSIGSWEARLIGLIRIDDEEEEAQKEMLGVETRKPKNEELRNKLSIRRRRRRKDEDARGWKRGKPKLQKDYSMDLEDEEDNGIFALYAEYTDDVLKK</sequence>
<reference evidence="2 3" key="1">
    <citation type="journal article" date="2024" name="BMC Genomics">
        <title>De novo assembly and annotation of Popillia japonica's genome with initial clues to its potential as an invasive pest.</title>
        <authorList>
            <person name="Cucini C."/>
            <person name="Boschi S."/>
            <person name="Funari R."/>
            <person name="Cardaioli E."/>
            <person name="Iannotti N."/>
            <person name="Marturano G."/>
            <person name="Paoli F."/>
            <person name="Bruttini M."/>
            <person name="Carapelli A."/>
            <person name="Frati F."/>
            <person name="Nardi F."/>
        </authorList>
    </citation>
    <scope>NUCLEOTIDE SEQUENCE [LARGE SCALE GENOMIC DNA]</scope>
    <source>
        <strain evidence="2">DMR45628</strain>
    </source>
</reference>